<sequence length="328" mass="36926">MIVKALEPQTFSDSLRRAGHEAESQLAHYLKRAFEDDPYKFVFNNLRIQRRDETAQLDHLILHRCGLIVVESKSVAGEVAVNEHGEWTRWWNRQGRGMPSPVLQARRQLDLLGALMQKHETELMEKGFLGLRQRTLSGMRRDVLVAISDGGRITRKLDVPEVVKADQVPDRIRETVEQARKQGNFYFTDTELHRVRDFLLSRHVPTTAPTQSQTADAADMPLSPTTREAVGNPALGRTPDAPAAPRADATAPASESQEPPRCRHCQSTDISIEYAHSYYIKCARCGGNTPIKVSCNECDAPARLRKKGAEFRVVCAAGHERLYHTNRV</sequence>
<protein>
    <recommendedName>
        <fullName evidence="2">NERD domain-containing protein</fullName>
    </recommendedName>
</protein>
<evidence type="ECO:0000313" key="3">
    <source>
        <dbReference type="EMBL" id="AAF11318.1"/>
    </source>
</evidence>
<feature type="compositionally biased region" description="Low complexity" evidence="1">
    <location>
        <begin position="237"/>
        <end position="253"/>
    </location>
</feature>
<evidence type="ECO:0000259" key="2">
    <source>
        <dbReference type="PROSITE" id="PS50965"/>
    </source>
</evidence>
<gene>
    <name evidence="3" type="ordered locus">DR_1757</name>
</gene>
<dbReference type="PIR" id="F75357">
    <property type="entry name" value="F75357"/>
</dbReference>
<dbReference type="OrthoDB" id="5500241at2"/>
<dbReference type="PROSITE" id="PS50965">
    <property type="entry name" value="NERD"/>
    <property type="match status" value="1"/>
</dbReference>
<accession>Q9RTK3</accession>
<dbReference type="InParanoid" id="Q9RTK3"/>
<dbReference type="PaxDb" id="243230-DR_1757"/>
<dbReference type="InterPro" id="IPR011528">
    <property type="entry name" value="NERD"/>
</dbReference>
<proteinExistence type="predicted"/>
<dbReference type="KEGG" id="dra:DR_1757"/>
<feature type="domain" description="NERD" evidence="2">
    <location>
        <begin position="18"/>
        <end position="135"/>
    </location>
</feature>
<dbReference type="STRING" id="243230.DR_1757"/>
<dbReference type="Pfam" id="PF08378">
    <property type="entry name" value="NERD"/>
    <property type="match status" value="1"/>
</dbReference>
<evidence type="ECO:0000313" key="4">
    <source>
        <dbReference type="Proteomes" id="UP000002524"/>
    </source>
</evidence>
<dbReference type="EMBL" id="AE000513">
    <property type="protein sequence ID" value="AAF11318.1"/>
    <property type="molecule type" value="Genomic_DNA"/>
</dbReference>
<organism evidence="3 4">
    <name type="scientific">Deinococcus radiodurans (strain ATCC 13939 / DSM 20539 / JCM 16871 / CCUG 27074 / LMG 4051 / NBRC 15346 / NCIMB 9279 / VKM B-1422 / R1)</name>
    <dbReference type="NCBI Taxonomy" id="243230"/>
    <lineage>
        <taxon>Bacteria</taxon>
        <taxon>Thermotogati</taxon>
        <taxon>Deinococcota</taxon>
        <taxon>Deinococci</taxon>
        <taxon>Deinococcales</taxon>
        <taxon>Deinococcaceae</taxon>
        <taxon>Deinococcus</taxon>
    </lineage>
</organism>
<feature type="region of interest" description="Disordered" evidence="1">
    <location>
        <begin position="205"/>
        <end position="263"/>
    </location>
</feature>
<dbReference type="AlphaFoldDB" id="Q9RTK3"/>
<dbReference type="EnsemblBacteria" id="AAF11318">
    <property type="protein sequence ID" value="AAF11318"/>
    <property type="gene ID" value="DR_1757"/>
</dbReference>
<reference evidence="3 4" key="1">
    <citation type="journal article" date="1999" name="Science">
        <title>Genome sequence of the radioresistant bacterium Deinococcus radiodurans R1.</title>
        <authorList>
            <person name="White O."/>
            <person name="Eisen J.A."/>
            <person name="Heidelberg J.F."/>
            <person name="Hickey E.K."/>
            <person name="Peterson J.D."/>
            <person name="Dodson R.J."/>
            <person name="Haft D.H."/>
            <person name="Gwinn M.L."/>
            <person name="Nelson W.C."/>
            <person name="Richardson D.L."/>
            <person name="Moffat K.S."/>
            <person name="Qin H."/>
            <person name="Jiang L."/>
            <person name="Pamphile W."/>
            <person name="Crosby M."/>
            <person name="Shen M."/>
            <person name="Vamathevan J.J."/>
            <person name="Lam P."/>
            <person name="McDonald L."/>
            <person name="Utterback T."/>
            <person name="Zalewski C."/>
            <person name="Makarova K.S."/>
            <person name="Aravind L."/>
            <person name="Daly M.J."/>
            <person name="Minton K.W."/>
            <person name="Fleischmann R.D."/>
            <person name="Ketchum K.A."/>
            <person name="Nelson K.E."/>
            <person name="Salzberg S."/>
            <person name="Smith H.O."/>
            <person name="Venter J.C."/>
            <person name="Fraser C.M."/>
        </authorList>
    </citation>
    <scope>NUCLEOTIDE SEQUENCE [LARGE SCALE GENOMIC DNA]</scope>
    <source>
        <strain evidence="4">ATCC 13939 / DSM 20539 / JCM 16871 / LMG 4051 / NBRC 15346 / NCIMB 9279 / R1 / VKM B-1422</strain>
    </source>
</reference>
<evidence type="ECO:0000256" key="1">
    <source>
        <dbReference type="SAM" id="MobiDB-lite"/>
    </source>
</evidence>
<dbReference type="eggNOG" id="COG0551">
    <property type="taxonomic scope" value="Bacteria"/>
</dbReference>
<dbReference type="HOGENOM" id="CLU_053321_1_0_0"/>
<name>Q9RTK3_DEIRA</name>
<keyword evidence="4" id="KW-1185">Reference proteome</keyword>
<dbReference type="Proteomes" id="UP000002524">
    <property type="component" value="Chromosome 1"/>
</dbReference>
<dbReference type="RefSeq" id="WP_010888392.1">
    <property type="nucleotide sequence ID" value="NC_001263.1"/>
</dbReference>
<dbReference type="GeneID" id="69517996"/>